<protein>
    <submittedName>
        <fullName evidence="2">Uncharacterized protein</fullName>
    </submittedName>
</protein>
<reference evidence="2 3" key="1">
    <citation type="journal article" date="2024" name="G3 (Bethesda)">
        <title>Genome assembly of Hibiscus sabdariffa L. provides insights into metabolisms of medicinal natural products.</title>
        <authorList>
            <person name="Kim T."/>
        </authorList>
    </citation>
    <scope>NUCLEOTIDE SEQUENCE [LARGE SCALE GENOMIC DNA]</scope>
    <source>
        <strain evidence="2">TK-2024</strain>
        <tissue evidence="2">Old leaves</tissue>
    </source>
</reference>
<sequence>MTPSLEPREIMKEETRNSSNRGTKGAAFIVNPILDHTLFSSQEPETSPLQRSNADSVSIPGESEPASVFPLTDTHASSSSETATLST</sequence>
<feature type="compositionally biased region" description="Low complexity" evidence="1">
    <location>
        <begin position="72"/>
        <end position="87"/>
    </location>
</feature>
<organism evidence="2 3">
    <name type="scientific">Hibiscus sabdariffa</name>
    <name type="common">roselle</name>
    <dbReference type="NCBI Taxonomy" id="183260"/>
    <lineage>
        <taxon>Eukaryota</taxon>
        <taxon>Viridiplantae</taxon>
        <taxon>Streptophyta</taxon>
        <taxon>Embryophyta</taxon>
        <taxon>Tracheophyta</taxon>
        <taxon>Spermatophyta</taxon>
        <taxon>Magnoliopsida</taxon>
        <taxon>eudicotyledons</taxon>
        <taxon>Gunneridae</taxon>
        <taxon>Pentapetalae</taxon>
        <taxon>rosids</taxon>
        <taxon>malvids</taxon>
        <taxon>Malvales</taxon>
        <taxon>Malvaceae</taxon>
        <taxon>Malvoideae</taxon>
        <taxon>Hibiscus</taxon>
    </lineage>
</organism>
<dbReference type="EMBL" id="JBBPBM010000008">
    <property type="protein sequence ID" value="KAK8571817.1"/>
    <property type="molecule type" value="Genomic_DNA"/>
</dbReference>
<evidence type="ECO:0000313" key="2">
    <source>
        <dbReference type="EMBL" id="KAK8571817.1"/>
    </source>
</evidence>
<dbReference type="Proteomes" id="UP001472677">
    <property type="component" value="Unassembled WGS sequence"/>
</dbReference>
<evidence type="ECO:0000256" key="1">
    <source>
        <dbReference type="SAM" id="MobiDB-lite"/>
    </source>
</evidence>
<feature type="region of interest" description="Disordered" evidence="1">
    <location>
        <begin position="40"/>
        <end position="87"/>
    </location>
</feature>
<accession>A0ABR2F483</accession>
<comment type="caution">
    <text evidence="2">The sequence shown here is derived from an EMBL/GenBank/DDBJ whole genome shotgun (WGS) entry which is preliminary data.</text>
</comment>
<keyword evidence="3" id="KW-1185">Reference proteome</keyword>
<evidence type="ECO:0000313" key="3">
    <source>
        <dbReference type="Proteomes" id="UP001472677"/>
    </source>
</evidence>
<proteinExistence type="predicted"/>
<feature type="compositionally biased region" description="Basic and acidic residues" evidence="1">
    <location>
        <begin position="1"/>
        <end position="16"/>
    </location>
</feature>
<gene>
    <name evidence="2" type="ORF">V6N12_027890</name>
</gene>
<feature type="compositionally biased region" description="Polar residues" evidence="1">
    <location>
        <begin position="40"/>
        <end position="56"/>
    </location>
</feature>
<feature type="region of interest" description="Disordered" evidence="1">
    <location>
        <begin position="1"/>
        <end position="24"/>
    </location>
</feature>
<name>A0ABR2F483_9ROSI</name>